<organism evidence="8 9">
    <name type="scientific">Crassostrea virginica</name>
    <name type="common">Eastern oyster</name>
    <dbReference type="NCBI Taxonomy" id="6565"/>
    <lineage>
        <taxon>Eukaryota</taxon>
        <taxon>Metazoa</taxon>
        <taxon>Spiralia</taxon>
        <taxon>Lophotrochozoa</taxon>
        <taxon>Mollusca</taxon>
        <taxon>Bivalvia</taxon>
        <taxon>Autobranchia</taxon>
        <taxon>Pteriomorphia</taxon>
        <taxon>Ostreida</taxon>
        <taxon>Ostreoidea</taxon>
        <taxon>Ostreidae</taxon>
        <taxon>Crassostrea</taxon>
    </lineage>
</organism>
<dbReference type="GeneID" id="111112975"/>
<dbReference type="OrthoDB" id="10000320at2759"/>
<dbReference type="KEGG" id="cvn:111112975"/>
<protein>
    <submittedName>
        <fullName evidence="9">Multimerin-2-like</fullName>
    </submittedName>
</protein>
<keyword evidence="8" id="KW-1185">Reference proteome</keyword>
<evidence type="ECO:0000313" key="9">
    <source>
        <dbReference type="RefSeq" id="XP_022306589.1"/>
    </source>
</evidence>
<evidence type="ECO:0000259" key="7">
    <source>
        <dbReference type="PROSITE" id="PS50871"/>
    </source>
</evidence>
<dbReference type="InterPro" id="IPR008983">
    <property type="entry name" value="Tumour_necrosis_fac-like_dom"/>
</dbReference>
<evidence type="ECO:0000256" key="3">
    <source>
        <dbReference type="ARBA" id="ARBA00022729"/>
    </source>
</evidence>
<dbReference type="GO" id="GO:0005576">
    <property type="term" value="C:extracellular region"/>
    <property type="evidence" value="ECO:0007669"/>
    <property type="project" value="UniProtKB-SubCell"/>
</dbReference>
<evidence type="ECO:0000256" key="6">
    <source>
        <dbReference type="SAM" id="SignalP"/>
    </source>
</evidence>
<comment type="subcellular location">
    <subcellularLocation>
        <location evidence="1">Secreted</location>
    </subcellularLocation>
</comment>
<name>A0A8B8BUQ3_CRAVI</name>
<feature type="region of interest" description="Disordered" evidence="5">
    <location>
        <begin position="93"/>
        <end position="116"/>
    </location>
</feature>
<dbReference type="InterPro" id="IPR001073">
    <property type="entry name" value="C1q_dom"/>
</dbReference>
<feature type="coiled-coil region" evidence="4">
    <location>
        <begin position="31"/>
        <end position="86"/>
    </location>
</feature>
<feature type="chain" id="PRO_5034326319" evidence="6">
    <location>
        <begin position="27"/>
        <end position="255"/>
    </location>
</feature>
<feature type="signal peptide" evidence="6">
    <location>
        <begin position="1"/>
        <end position="26"/>
    </location>
</feature>
<feature type="domain" description="C1q" evidence="7">
    <location>
        <begin position="125"/>
        <end position="255"/>
    </location>
</feature>
<dbReference type="PRINTS" id="PR00007">
    <property type="entry name" value="COMPLEMNTC1Q"/>
</dbReference>
<dbReference type="PANTHER" id="PTHR22923">
    <property type="entry name" value="CEREBELLIN-RELATED"/>
    <property type="match status" value="1"/>
</dbReference>
<dbReference type="Proteomes" id="UP000694844">
    <property type="component" value="Chromosome 9"/>
</dbReference>
<gene>
    <name evidence="9" type="primary">LOC111112975</name>
</gene>
<evidence type="ECO:0000256" key="2">
    <source>
        <dbReference type="ARBA" id="ARBA00022525"/>
    </source>
</evidence>
<sequence>MNQEILKIKALIVILLFVSFENAAAAEDTTLQTVLEELEILKKVISQQQTKIGLLEENLKSVKEQNRKLQEEVVHLKSDQEVIREKMNLKQTKVPDRHNNFGGEPRKKSRGSDDILSRHKRLLPQSPLEVGFTALRHQDPVVVHTNAFNIFETSITNAGSAYNPSSGIFRAPANGLYVFFFDIECAKNNGDTYVELVRDGAQTGIRAYCHGSEDVDNSSTLGVLHLSTGDTVWVRLYDGENIQFGWKTLFSGFLL</sequence>
<evidence type="ECO:0000313" key="8">
    <source>
        <dbReference type="Proteomes" id="UP000694844"/>
    </source>
</evidence>
<dbReference type="AlphaFoldDB" id="A0A8B8BUQ3"/>
<proteinExistence type="predicted"/>
<evidence type="ECO:0000256" key="1">
    <source>
        <dbReference type="ARBA" id="ARBA00004613"/>
    </source>
</evidence>
<evidence type="ECO:0000256" key="4">
    <source>
        <dbReference type="SAM" id="Coils"/>
    </source>
</evidence>
<dbReference type="RefSeq" id="XP_022306589.1">
    <property type="nucleotide sequence ID" value="XM_022450881.1"/>
</dbReference>
<evidence type="ECO:0000256" key="5">
    <source>
        <dbReference type="SAM" id="MobiDB-lite"/>
    </source>
</evidence>
<keyword evidence="3 6" id="KW-0732">Signal</keyword>
<dbReference type="SMART" id="SM00110">
    <property type="entry name" value="C1Q"/>
    <property type="match status" value="1"/>
</dbReference>
<keyword evidence="2" id="KW-0964">Secreted</keyword>
<reference evidence="9" key="1">
    <citation type="submission" date="2025-08" db="UniProtKB">
        <authorList>
            <consortium name="RefSeq"/>
        </authorList>
    </citation>
    <scope>IDENTIFICATION</scope>
    <source>
        <tissue evidence="9">Whole sample</tissue>
    </source>
</reference>
<dbReference type="InterPro" id="IPR050822">
    <property type="entry name" value="Cerebellin_Synaptic_Org"/>
</dbReference>
<dbReference type="Gene3D" id="2.60.120.40">
    <property type="match status" value="1"/>
</dbReference>
<keyword evidence="4" id="KW-0175">Coiled coil</keyword>
<dbReference type="PANTHER" id="PTHR22923:SF116">
    <property type="entry name" value="C1Q DOMAIN-CONTAINING PROTEIN"/>
    <property type="match status" value="1"/>
</dbReference>
<dbReference type="Pfam" id="PF00386">
    <property type="entry name" value="C1q"/>
    <property type="match status" value="1"/>
</dbReference>
<dbReference type="SUPFAM" id="SSF49842">
    <property type="entry name" value="TNF-like"/>
    <property type="match status" value="1"/>
</dbReference>
<dbReference type="PROSITE" id="PS50871">
    <property type="entry name" value="C1Q"/>
    <property type="match status" value="1"/>
</dbReference>
<accession>A0A8B8BUQ3</accession>